<evidence type="ECO:0000256" key="5">
    <source>
        <dbReference type="ARBA" id="ARBA00023186"/>
    </source>
</evidence>
<dbReference type="PANTHER" id="PTHR34773">
    <property type="entry name" value="FLAGELLAR SECRETION CHAPERONE FLIS"/>
    <property type="match status" value="1"/>
</dbReference>
<evidence type="ECO:0000256" key="4">
    <source>
        <dbReference type="ARBA" id="ARBA00022795"/>
    </source>
</evidence>
<keyword evidence="7" id="KW-1185">Reference proteome</keyword>
<dbReference type="RefSeq" id="WP_231483813.1">
    <property type="nucleotide sequence ID" value="NZ_BAAAZO010000003.1"/>
</dbReference>
<dbReference type="PANTHER" id="PTHR34773:SF1">
    <property type="entry name" value="FLAGELLAR SECRETION CHAPERONE FLIS"/>
    <property type="match status" value="1"/>
</dbReference>
<evidence type="ECO:0000313" key="7">
    <source>
        <dbReference type="Proteomes" id="UP001501074"/>
    </source>
</evidence>
<keyword evidence="3" id="KW-0963">Cytoplasm</keyword>
<sequence length="132" mass="14590">MPNGLARSRYADDTAHTASPQRLLTMLYDRLIGDLAVAEAAMRTGDHSTVGNRIQHAQEIILELWSSLDVAAWPEGAGLKSLYLWMVNELNSSRLPPQPERILAVREMLEPLRDAWKQALTLEASTSPSPVG</sequence>
<dbReference type="Gene3D" id="1.20.120.340">
    <property type="entry name" value="Flagellar protein FliS"/>
    <property type="match status" value="1"/>
</dbReference>
<dbReference type="InterPro" id="IPR036584">
    <property type="entry name" value="FliS_sf"/>
</dbReference>
<evidence type="ECO:0000313" key="6">
    <source>
        <dbReference type="EMBL" id="GAA3607522.1"/>
    </source>
</evidence>
<comment type="similarity">
    <text evidence="2">Belongs to the FliS family.</text>
</comment>
<evidence type="ECO:0008006" key="8">
    <source>
        <dbReference type="Google" id="ProtNLM"/>
    </source>
</evidence>
<name>A0ABP6ZH59_9ACTN</name>
<dbReference type="Pfam" id="PF02561">
    <property type="entry name" value="FliS"/>
    <property type="match status" value="1"/>
</dbReference>
<organism evidence="6 7">
    <name type="scientific">Kineosporia mesophila</name>
    <dbReference type="NCBI Taxonomy" id="566012"/>
    <lineage>
        <taxon>Bacteria</taxon>
        <taxon>Bacillati</taxon>
        <taxon>Actinomycetota</taxon>
        <taxon>Actinomycetes</taxon>
        <taxon>Kineosporiales</taxon>
        <taxon>Kineosporiaceae</taxon>
        <taxon>Kineosporia</taxon>
    </lineage>
</organism>
<evidence type="ECO:0000256" key="1">
    <source>
        <dbReference type="ARBA" id="ARBA00004514"/>
    </source>
</evidence>
<evidence type="ECO:0000256" key="2">
    <source>
        <dbReference type="ARBA" id="ARBA00008787"/>
    </source>
</evidence>
<reference evidence="7" key="1">
    <citation type="journal article" date="2019" name="Int. J. Syst. Evol. Microbiol.">
        <title>The Global Catalogue of Microorganisms (GCM) 10K type strain sequencing project: providing services to taxonomists for standard genome sequencing and annotation.</title>
        <authorList>
            <consortium name="The Broad Institute Genomics Platform"/>
            <consortium name="The Broad Institute Genome Sequencing Center for Infectious Disease"/>
            <person name="Wu L."/>
            <person name="Ma J."/>
        </authorList>
    </citation>
    <scope>NUCLEOTIDE SEQUENCE [LARGE SCALE GENOMIC DNA]</scope>
    <source>
        <strain evidence="7">JCM 16902</strain>
    </source>
</reference>
<keyword evidence="4" id="KW-1005">Bacterial flagellum biogenesis</keyword>
<evidence type="ECO:0000256" key="3">
    <source>
        <dbReference type="ARBA" id="ARBA00022490"/>
    </source>
</evidence>
<protein>
    <recommendedName>
        <fullName evidence="8">Flagellar secretion chaperone FliS</fullName>
    </recommendedName>
</protein>
<dbReference type="InterPro" id="IPR003713">
    <property type="entry name" value="FliS"/>
</dbReference>
<dbReference type="EMBL" id="BAAAZO010000003">
    <property type="protein sequence ID" value="GAA3607522.1"/>
    <property type="molecule type" value="Genomic_DNA"/>
</dbReference>
<gene>
    <name evidence="6" type="ORF">GCM10022223_24360</name>
</gene>
<keyword evidence="5" id="KW-0143">Chaperone</keyword>
<dbReference type="Proteomes" id="UP001501074">
    <property type="component" value="Unassembled WGS sequence"/>
</dbReference>
<dbReference type="CDD" id="cd16098">
    <property type="entry name" value="FliS"/>
    <property type="match status" value="1"/>
</dbReference>
<comment type="subcellular location">
    <subcellularLocation>
        <location evidence="1">Cytoplasm</location>
        <location evidence="1">Cytosol</location>
    </subcellularLocation>
</comment>
<dbReference type="SUPFAM" id="SSF101116">
    <property type="entry name" value="Flagellar export chaperone FliS"/>
    <property type="match status" value="1"/>
</dbReference>
<comment type="caution">
    <text evidence="6">The sequence shown here is derived from an EMBL/GenBank/DDBJ whole genome shotgun (WGS) entry which is preliminary data.</text>
</comment>
<proteinExistence type="inferred from homology"/>
<accession>A0ABP6ZH59</accession>